<dbReference type="Gene3D" id="3.40.50.720">
    <property type="entry name" value="NAD(P)-binding Rossmann-like Domain"/>
    <property type="match status" value="1"/>
</dbReference>
<dbReference type="EMBL" id="LLZJ01000310">
    <property type="protein sequence ID" value="KUL52687.1"/>
    <property type="molecule type" value="Genomic_DNA"/>
</dbReference>
<dbReference type="Pfam" id="PF13561">
    <property type="entry name" value="adh_short_C2"/>
    <property type="match status" value="1"/>
</dbReference>
<protein>
    <recommendedName>
        <fullName evidence="5">3-oxoacyl-ACP reductase</fullName>
    </recommendedName>
</protein>
<evidence type="ECO:0000256" key="2">
    <source>
        <dbReference type="ARBA" id="ARBA00023002"/>
    </source>
</evidence>
<accession>A0A0X3W7G9</accession>
<evidence type="ECO:0000313" key="3">
    <source>
        <dbReference type="EMBL" id="KUL52687.1"/>
    </source>
</evidence>
<dbReference type="InterPro" id="IPR036291">
    <property type="entry name" value="NAD(P)-bd_dom_sf"/>
</dbReference>
<evidence type="ECO:0000313" key="4">
    <source>
        <dbReference type="Proteomes" id="UP000053413"/>
    </source>
</evidence>
<sequence length="238" mass="24420">MTGPRVALVTGASGLLGAAICHALADAGMTVLPVCHQGVERAAELSAKIGALEPVQADLTDPAAAMGRIRERGVVPGVLVCAHGRTLRRSVLTPGDDDGLWDLNVHSVTRLAGLVGKGMLRQRGGRIVLVGSRAGSVGMPGQAEYAATKAALSAWAASAAWDFGRFGVTVNVVAPGAVQPGPGSSLYTEEENRAVTERIALRRLAAPEEVADAVAFLAGPRSGYITGQTLLVDGAARW</sequence>
<dbReference type="PANTHER" id="PTHR42760">
    <property type="entry name" value="SHORT-CHAIN DEHYDROGENASES/REDUCTASES FAMILY MEMBER"/>
    <property type="match status" value="1"/>
</dbReference>
<name>A0A0X3W7G9_STRVO</name>
<dbReference type="Proteomes" id="UP000053413">
    <property type="component" value="Unassembled WGS sequence"/>
</dbReference>
<evidence type="ECO:0008006" key="5">
    <source>
        <dbReference type="Google" id="ProtNLM"/>
    </source>
</evidence>
<dbReference type="RefSeq" id="WP_059145770.1">
    <property type="nucleotide sequence ID" value="NZ_LLZJ01000310.1"/>
</dbReference>
<comment type="similarity">
    <text evidence="1">Belongs to the short-chain dehydrogenases/reductases (SDR) family.</text>
</comment>
<dbReference type="PANTHER" id="PTHR42760:SF133">
    <property type="entry name" value="3-OXOACYL-[ACYL-CARRIER-PROTEIN] REDUCTASE"/>
    <property type="match status" value="1"/>
</dbReference>
<proteinExistence type="inferred from homology"/>
<dbReference type="GO" id="GO:0016616">
    <property type="term" value="F:oxidoreductase activity, acting on the CH-OH group of donors, NAD or NADP as acceptor"/>
    <property type="evidence" value="ECO:0007669"/>
    <property type="project" value="TreeGrafter"/>
</dbReference>
<dbReference type="InterPro" id="IPR020904">
    <property type="entry name" value="Sc_DH/Rdtase_CS"/>
</dbReference>
<gene>
    <name evidence="3" type="ORF">ADL28_23730</name>
</gene>
<dbReference type="SUPFAM" id="SSF51735">
    <property type="entry name" value="NAD(P)-binding Rossmann-fold domains"/>
    <property type="match status" value="1"/>
</dbReference>
<organism evidence="3 4">
    <name type="scientific">Streptomyces violaceusniger</name>
    <dbReference type="NCBI Taxonomy" id="68280"/>
    <lineage>
        <taxon>Bacteria</taxon>
        <taxon>Bacillati</taxon>
        <taxon>Actinomycetota</taxon>
        <taxon>Actinomycetes</taxon>
        <taxon>Kitasatosporales</taxon>
        <taxon>Streptomycetaceae</taxon>
        <taxon>Streptomyces</taxon>
        <taxon>Streptomyces violaceusniger group</taxon>
    </lineage>
</organism>
<dbReference type="GeneID" id="97435419"/>
<dbReference type="InterPro" id="IPR002347">
    <property type="entry name" value="SDR_fam"/>
</dbReference>
<reference evidence="4" key="1">
    <citation type="submission" date="2015-10" db="EMBL/GenBank/DDBJ databases">
        <authorList>
            <person name="Ju K.-S."/>
            <person name="Doroghazi J.R."/>
            <person name="Metcalf W.W."/>
        </authorList>
    </citation>
    <scope>NUCLEOTIDE SEQUENCE [LARGE SCALE GENOMIC DNA]</scope>
    <source>
        <strain evidence="4">NRRL F-8817</strain>
    </source>
</reference>
<dbReference type="PROSITE" id="PS00061">
    <property type="entry name" value="ADH_SHORT"/>
    <property type="match status" value="1"/>
</dbReference>
<comment type="caution">
    <text evidence="3">The sequence shown here is derived from an EMBL/GenBank/DDBJ whole genome shotgun (WGS) entry which is preliminary data.</text>
</comment>
<dbReference type="PRINTS" id="PR00081">
    <property type="entry name" value="GDHRDH"/>
</dbReference>
<keyword evidence="2" id="KW-0560">Oxidoreductase</keyword>
<evidence type="ECO:0000256" key="1">
    <source>
        <dbReference type="ARBA" id="ARBA00006484"/>
    </source>
</evidence>
<dbReference type="AlphaFoldDB" id="A0A0X3W7G9"/>